<dbReference type="SMART" id="SM00387">
    <property type="entry name" value="HATPase_c"/>
    <property type="match status" value="1"/>
</dbReference>
<dbReference type="Gene3D" id="6.10.340.10">
    <property type="match status" value="1"/>
</dbReference>
<evidence type="ECO:0000256" key="14">
    <source>
        <dbReference type="SAM" id="Phobius"/>
    </source>
</evidence>
<keyword evidence="6" id="KW-0808">Transferase</keyword>
<keyword evidence="18" id="KW-1185">Reference proteome</keyword>
<evidence type="ECO:0000256" key="8">
    <source>
        <dbReference type="ARBA" id="ARBA00022741"/>
    </source>
</evidence>
<dbReference type="Pfam" id="PF02518">
    <property type="entry name" value="HATPase_c"/>
    <property type="match status" value="1"/>
</dbReference>
<accession>A0A089M047</accession>
<dbReference type="SUPFAM" id="SSF47384">
    <property type="entry name" value="Homodimeric domain of signal transducing histidine kinase"/>
    <property type="match status" value="1"/>
</dbReference>
<evidence type="ECO:0000256" key="9">
    <source>
        <dbReference type="ARBA" id="ARBA00022777"/>
    </source>
</evidence>
<dbReference type="HOGENOM" id="CLU_000445_89_3_9"/>
<dbReference type="GO" id="GO:0005524">
    <property type="term" value="F:ATP binding"/>
    <property type="evidence" value="ECO:0007669"/>
    <property type="project" value="UniProtKB-KW"/>
</dbReference>
<evidence type="ECO:0000259" key="15">
    <source>
        <dbReference type="PROSITE" id="PS50109"/>
    </source>
</evidence>
<evidence type="ECO:0000256" key="12">
    <source>
        <dbReference type="ARBA" id="ARBA00023012"/>
    </source>
</evidence>
<organism evidence="17 18">
    <name type="scientific">Paenibacillus stellifer</name>
    <dbReference type="NCBI Taxonomy" id="169760"/>
    <lineage>
        <taxon>Bacteria</taxon>
        <taxon>Bacillati</taxon>
        <taxon>Bacillota</taxon>
        <taxon>Bacilli</taxon>
        <taxon>Bacillales</taxon>
        <taxon>Paenibacillaceae</taxon>
        <taxon>Paenibacillus</taxon>
    </lineage>
</organism>
<evidence type="ECO:0000256" key="2">
    <source>
        <dbReference type="ARBA" id="ARBA00004651"/>
    </source>
</evidence>
<dbReference type="Pfam" id="PF00672">
    <property type="entry name" value="HAMP"/>
    <property type="match status" value="1"/>
</dbReference>
<dbReference type="InterPro" id="IPR003660">
    <property type="entry name" value="HAMP_dom"/>
</dbReference>
<keyword evidence="5" id="KW-0597">Phosphoprotein</keyword>
<dbReference type="GO" id="GO:0005886">
    <property type="term" value="C:plasma membrane"/>
    <property type="evidence" value="ECO:0007669"/>
    <property type="project" value="UniProtKB-SubCell"/>
</dbReference>
<dbReference type="GO" id="GO:0000155">
    <property type="term" value="F:phosphorelay sensor kinase activity"/>
    <property type="evidence" value="ECO:0007669"/>
    <property type="project" value="InterPro"/>
</dbReference>
<keyword evidence="4" id="KW-1003">Cell membrane</keyword>
<dbReference type="SMART" id="SM00388">
    <property type="entry name" value="HisKA"/>
    <property type="match status" value="1"/>
</dbReference>
<dbReference type="EC" id="2.7.13.3" evidence="3"/>
<dbReference type="STRING" id="169760.PSTEL_24385"/>
<dbReference type="KEGG" id="pste:PSTEL_24385"/>
<proteinExistence type="predicted"/>
<comment type="subcellular location">
    <subcellularLocation>
        <location evidence="2">Cell membrane</location>
        <topology evidence="2">Multi-pass membrane protein</topology>
    </subcellularLocation>
</comment>
<keyword evidence="11 14" id="KW-1133">Transmembrane helix</keyword>
<dbReference type="InterPro" id="IPR036097">
    <property type="entry name" value="HisK_dim/P_sf"/>
</dbReference>
<evidence type="ECO:0000256" key="6">
    <source>
        <dbReference type="ARBA" id="ARBA00022679"/>
    </source>
</evidence>
<comment type="catalytic activity">
    <reaction evidence="1">
        <text>ATP + protein L-histidine = ADP + protein N-phospho-L-histidine.</text>
        <dbReference type="EC" id="2.7.13.3"/>
    </reaction>
</comment>
<dbReference type="Pfam" id="PF00512">
    <property type="entry name" value="HisKA"/>
    <property type="match status" value="1"/>
</dbReference>
<evidence type="ECO:0000256" key="7">
    <source>
        <dbReference type="ARBA" id="ARBA00022692"/>
    </source>
</evidence>
<dbReference type="InterPro" id="IPR003661">
    <property type="entry name" value="HisK_dim/P_dom"/>
</dbReference>
<sequence length="370" mass="41309">MGGTKFIYTVRWKFIYAFALSVLSGGLLLYAGYRMVQSLLYTNPWPSNSPYTRALRWIINHFGSTSVMTAVGIFSFLLFFFIYSRKIILYLEEITRGITELASEGMSRRIEVRTGDELGVVALTINSLAERLERSWEEERSAVRAKNDLITGVSHDLRTPLTSILGFLEYIEQDRCQDEVEMRYYTGIAYEKSLVLQKLIDDLFEYTRVSGGGPQRIMERIDLSALVRQLAVESGPLLERAGMKMVLAGDEGPCWIKAAPLDLVRTFENLIANAAKYGSAGGRLEIGIIREPANVSVRVSNFGEMIAAADLPHVFERFYRADKSRSRQEGGSGLGLAIAKSITEMHGGTISAVSNPERTDFIVTLPLLSD</sequence>
<dbReference type="InterPro" id="IPR005467">
    <property type="entry name" value="His_kinase_dom"/>
</dbReference>
<dbReference type="EMBL" id="CP009286">
    <property type="protein sequence ID" value="AIQ65775.1"/>
    <property type="molecule type" value="Genomic_DNA"/>
</dbReference>
<dbReference type="InterPro" id="IPR036890">
    <property type="entry name" value="HATPase_C_sf"/>
</dbReference>
<dbReference type="InterPro" id="IPR050398">
    <property type="entry name" value="HssS/ArlS-like"/>
</dbReference>
<evidence type="ECO:0000256" key="5">
    <source>
        <dbReference type="ARBA" id="ARBA00022553"/>
    </source>
</evidence>
<keyword evidence="13 14" id="KW-0472">Membrane</keyword>
<dbReference type="FunFam" id="3.30.565.10:FF:000013">
    <property type="entry name" value="Two-component sensor histidine kinase"/>
    <property type="match status" value="1"/>
</dbReference>
<dbReference type="InterPro" id="IPR004358">
    <property type="entry name" value="Sig_transdc_His_kin-like_C"/>
</dbReference>
<dbReference type="Gene3D" id="3.30.565.10">
    <property type="entry name" value="Histidine kinase-like ATPase, C-terminal domain"/>
    <property type="match status" value="1"/>
</dbReference>
<name>A0A089M047_9BACL</name>
<evidence type="ECO:0000256" key="11">
    <source>
        <dbReference type="ARBA" id="ARBA00022989"/>
    </source>
</evidence>
<evidence type="ECO:0000256" key="1">
    <source>
        <dbReference type="ARBA" id="ARBA00000085"/>
    </source>
</evidence>
<evidence type="ECO:0000256" key="13">
    <source>
        <dbReference type="ARBA" id="ARBA00023136"/>
    </source>
</evidence>
<evidence type="ECO:0000259" key="16">
    <source>
        <dbReference type="PROSITE" id="PS50885"/>
    </source>
</evidence>
<dbReference type="PANTHER" id="PTHR45528:SF1">
    <property type="entry name" value="SENSOR HISTIDINE KINASE CPXA"/>
    <property type="match status" value="1"/>
</dbReference>
<dbReference type="Proteomes" id="UP000029507">
    <property type="component" value="Chromosome"/>
</dbReference>
<dbReference type="Gene3D" id="1.10.287.130">
    <property type="match status" value="1"/>
</dbReference>
<keyword evidence="9 17" id="KW-0418">Kinase</keyword>
<evidence type="ECO:0000256" key="3">
    <source>
        <dbReference type="ARBA" id="ARBA00012438"/>
    </source>
</evidence>
<keyword evidence="12" id="KW-0902">Two-component regulatory system</keyword>
<keyword evidence="10" id="KW-0067">ATP-binding</keyword>
<dbReference type="InterPro" id="IPR003594">
    <property type="entry name" value="HATPase_dom"/>
</dbReference>
<dbReference type="PROSITE" id="PS50109">
    <property type="entry name" value="HIS_KIN"/>
    <property type="match status" value="1"/>
</dbReference>
<evidence type="ECO:0000256" key="4">
    <source>
        <dbReference type="ARBA" id="ARBA00022475"/>
    </source>
</evidence>
<dbReference type="OrthoDB" id="9792991at2"/>
<dbReference type="CDD" id="cd00075">
    <property type="entry name" value="HATPase"/>
    <property type="match status" value="1"/>
</dbReference>
<dbReference type="AlphaFoldDB" id="A0A089M047"/>
<dbReference type="PRINTS" id="PR00344">
    <property type="entry name" value="BCTRLSENSOR"/>
</dbReference>
<reference evidence="17 18" key="1">
    <citation type="submission" date="2014-08" db="EMBL/GenBank/DDBJ databases">
        <title>Comparative genomics of the Paenibacillus odorifer group.</title>
        <authorList>
            <person name="den Bakker H.C."/>
            <person name="Tsai Y.-C."/>
            <person name="Martin N."/>
            <person name="Korlach J."/>
            <person name="Wiedmann M."/>
        </authorList>
    </citation>
    <scope>NUCLEOTIDE SEQUENCE [LARGE SCALE GENOMIC DNA]</scope>
    <source>
        <strain evidence="17 18">DSM 14472</strain>
    </source>
</reference>
<feature type="domain" description="HAMP" evidence="16">
    <location>
        <begin position="85"/>
        <end position="137"/>
    </location>
</feature>
<evidence type="ECO:0000313" key="18">
    <source>
        <dbReference type="Proteomes" id="UP000029507"/>
    </source>
</evidence>
<evidence type="ECO:0000256" key="10">
    <source>
        <dbReference type="ARBA" id="ARBA00022840"/>
    </source>
</evidence>
<feature type="domain" description="Histidine kinase" evidence="15">
    <location>
        <begin position="152"/>
        <end position="369"/>
    </location>
</feature>
<dbReference type="PANTHER" id="PTHR45528">
    <property type="entry name" value="SENSOR HISTIDINE KINASE CPXA"/>
    <property type="match status" value="1"/>
</dbReference>
<feature type="transmembrane region" description="Helical" evidence="14">
    <location>
        <begin position="12"/>
        <end position="33"/>
    </location>
</feature>
<dbReference type="SUPFAM" id="SSF55874">
    <property type="entry name" value="ATPase domain of HSP90 chaperone/DNA topoisomerase II/histidine kinase"/>
    <property type="match status" value="1"/>
</dbReference>
<keyword evidence="7 14" id="KW-0812">Transmembrane</keyword>
<protein>
    <recommendedName>
        <fullName evidence="3">histidine kinase</fullName>
        <ecNumber evidence="3">2.7.13.3</ecNumber>
    </recommendedName>
</protein>
<gene>
    <name evidence="17" type="ORF">PSTEL_24385</name>
</gene>
<dbReference type="CDD" id="cd00082">
    <property type="entry name" value="HisKA"/>
    <property type="match status" value="1"/>
</dbReference>
<dbReference type="SMART" id="SM00304">
    <property type="entry name" value="HAMP"/>
    <property type="match status" value="1"/>
</dbReference>
<dbReference type="CDD" id="cd06225">
    <property type="entry name" value="HAMP"/>
    <property type="match status" value="1"/>
</dbReference>
<dbReference type="PROSITE" id="PS50885">
    <property type="entry name" value="HAMP"/>
    <property type="match status" value="1"/>
</dbReference>
<evidence type="ECO:0000313" key="17">
    <source>
        <dbReference type="EMBL" id="AIQ65775.1"/>
    </source>
</evidence>
<feature type="transmembrane region" description="Helical" evidence="14">
    <location>
        <begin position="58"/>
        <end position="83"/>
    </location>
</feature>
<keyword evidence="8" id="KW-0547">Nucleotide-binding</keyword>